<evidence type="ECO:0000256" key="2">
    <source>
        <dbReference type="PROSITE-ProRule" id="PRU00335"/>
    </source>
</evidence>
<proteinExistence type="predicted"/>
<dbReference type="EMBL" id="WBMT01000012">
    <property type="protein sequence ID" value="KAB2345967.1"/>
    <property type="molecule type" value="Genomic_DNA"/>
</dbReference>
<comment type="caution">
    <text evidence="5">The sequence shown here is derived from an EMBL/GenBank/DDBJ whole genome shotgun (WGS) entry which is preliminary data.</text>
</comment>
<dbReference type="InterPro" id="IPR036271">
    <property type="entry name" value="Tet_transcr_reg_TetR-rel_C_sf"/>
</dbReference>
<dbReference type="InterPro" id="IPR009057">
    <property type="entry name" value="Homeodomain-like_sf"/>
</dbReference>
<dbReference type="Pfam" id="PF17926">
    <property type="entry name" value="TetR_C_21"/>
    <property type="match status" value="1"/>
</dbReference>
<gene>
    <name evidence="5" type="ORF">F8566_24925</name>
</gene>
<dbReference type="OrthoDB" id="4726108at2"/>
<dbReference type="GO" id="GO:0006355">
    <property type="term" value="P:regulation of DNA-templated transcription"/>
    <property type="evidence" value="ECO:0007669"/>
    <property type="project" value="UniProtKB-ARBA"/>
</dbReference>
<name>A0A6H9YXN4_9ACTN</name>
<dbReference type="SUPFAM" id="SSF46689">
    <property type="entry name" value="Homeodomain-like"/>
    <property type="match status" value="1"/>
</dbReference>
<sequence>MKETTRRPRRAPAPGERKLDAERSRRLLLEAALDEFSAKGYAGARVQDIADRAGVNKQLINYYFGGKEGLYDELGRQWLEEEAEFTKAGLPLEELVMRYLRPTLDDPRSSRLLAWRSLTEDPDDIPDLGREDLSDLERRQEAGELAEELDPATVMLVLQAAVSAPAVMGLTVRRIFGLDPGSPEFKERYAEQLRRIIRRLAADPKPEQSTPEES</sequence>
<keyword evidence="6" id="KW-1185">Reference proteome</keyword>
<feature type="domain" description="HTH tetR-type" evidence="4">
    <location>
        <begin position="22"/>
        <end position="82"/>
    </location>
</feature>
<dbReference type="PANTHER" id="PTHR30328">
    <property type="entry name" value="TRANSCRIPTIONAL REPRESSOR"/>
    <property type="match status" value="1"/>
</dbReference>
<dbReference type="GO" id="GO:0003677">
    <property type="term" value="F:DNA binding"/>
    <property type="evidence" value="ECO:0007669"/>
    <property type="project" value="UniProtKB-UniRule"/>
</dbReference>
<dbReference type="PRINTS" id="PR00455">
    <property type="entry name" value="HTHTETR"/>
</dbReference>
<dbReference type="InterPro" id="IPR041467">
    <property type="entry name" value="Sco4008_C"/>
</dbReference>
<evidence type="ECO:0000313" key="6">
    <source>
        <dbReference type="Proteomes" id="UP000468735"/>
    </source>
</evidence>
<protein>
    <submittedName>
        <fullName evidence="5">TetR family transcriptional regulator</fullName>
    </submittedName>
</protein>
<evidence type="ECO:0000256" key="1">
    <source>
        <dbReference type="ARBA" id="ARBA00023125"/>
    </source>
</evidence>
<dbReference type="InterPro" id="IPR050109">
    <property type="entry name" value="HTH-type_TetR-like_transc_reg"/>
</dbReference>
<accession>A0A6H9YXN4</accession>
<evidence type="ECO:0000259" key="4">
    <source>
        <dbReference type="PROSITE" id="PS50977"/>
    </source>
</evidence>
<dbReference type="AlphaFoldDB" id="A0A6H9YXN4"/>
<dbReference type="RefSeq" id="WP_151563968.1">
    <property type="nucleotide sequence ID" value="NZ_WBMT01000012.1"/>
</dbReference>
<feature type="DNA-binding region" description="H-T-H motif" evidence="2">
    <location>
        <begin position="45"/>
        <end position="64"/>
    </location>
</feature>
<feature type="region of interest" description="Disordered" evidence="3">
    <location>
        <begin position="1"/>
        <end position="21"/>
    </location>
</feature>
<reference evidence="5 6" key="1">
    <citation type="submission" date="2019-09" db="EMBL/GenBank/DDBJ databases">
        <title>Actinomadura physcomitrii sp. nov., a novel actinomycete isolated from moss [Physcomitrium sphaericum (Ludw) Fuernr].</title>
        <authorList>
            <person name="Zhuang X."/>
            <person name="Liu C."/>
        </authorList>
    </citation>
    <scope>NUCLEOTIDE SEQUENCE [LARGE SCALE GENOMIC DNA]</scope>
    <source>
        <strain evidence="5 6">HMC1</strain>
    </source>
</reference>
<evidence type="ECO:0000313" key="5">
    <source>
        <dbReference type="EMBL" id="KAB2345967.1"/>
    </source>
</evidence>
<keyword evidence="1 2" id="KW-0238">DNA-binding</keyword>
<evidence type="ECO:0000256" key="3">
    <source>
        <dbReference type="SAM" id="MobiDB-lite"/>
    </source>
</evidence>
<dbReference type="PANTHER" id="PTHR30328:SF54">
    <property type="entry name" value="HTH-TYPE TRANSCRIPTIONAL REPRESSOR SCO4008"/>
    <property type="match status" value="1"/>
</dbReference>
<dbReference type="InterPro" id="IPR001647">
    <property type="entry name" value="HTH_TetR"/>
</dbReference>
<dbReference type="Gene3D" id="1.10.357.10">
    <property type="entry name" value="Tetracycline Repressor, domain 2"/>
    <property type="match status" value="1"/>
</dbReference>
<organism evidence="5 6">
    <name type="scientific">Actinomadura rudentiformis</name>
    <dbReference type="NCBI Taxonomy" id="359158"/>
    <lineage>
        <taxon>Bacteria</taxon>
        <taxon>Bacillati</taxon>
        <taxon>Actinomycetota</taxon>
        <taxon>Actinomycetes</taxon>
        <taxon>Streptosporangiales</taxon>
        <taxon>Thermomonosporaceae</taxon>
        <taxon>Actinomadura</taxon>
    </lineage>
</organism>
<dbReference type="PROSITE" id="PS50977">
    <property type="entry name" value="HTH_TETR_2"/>
    <property type="match status" value="1"/>
</dbReference>
<dbReference type="Pfam" id="PF00440">
    <property type="entry name" value="TetR_N"/>
    <property type="match status" value="1"/>
</dbReference>
<dbReference type="Proteomes" id="UP000468735">
    <property type="component" value="Unassembled WGS sequence"/>
</dbReference>
<dbReference type="SUPFAM" id="SSF48498">
    <property type="entry name" value="Tetracyclin repressor-like, C-terminal domain"/>
    <property type="match status" value="1"/>
</dbReference>